<keyword evidence="2" id="KW-1003">Cell membrane</keyword>
<evidence type="ECO:0000256" key="2">
    <source>
        <dbReference type="ARBA" id="ARBA00022475"/>
    </source>
</evidence>
<dbReference type="GO" id="GO:0005886">
    <property type="term" value="C:plasma membrane"/>
    <property type="evidence" value="ECO:0007669"/>
    <property type="project" value="UniProtKB-SubCell"/>
</dbReference>
<keyword evidence="4 6" id="KW-1133">Transmembrane helix</keyword>
<name>A0A1R4EDA8_9GAMM</name>
<dbReference type="Pfam" id="PF12698">
    <property type="entry name" value="ABC2_membrane_3"/>
    <property type="match status" value="1"/>
</dbReference>
<dbReference type="Proteomes" id="UP000188169">
    <property type="component" value="Unassembled WGS sequence"/>
</dbReference>
<gene>
    <name evidence="8" type="ORF">A1019T_00411</name>
</gene>
<dbReference type="STRING" id="1945520.A1019T_00411"/>
<dbReference type="GO" id="GO:0140359">
    <property type="term" value="F:ABC-type transporter activity"/>
    <property type="evidence" value="ECO:0007669"/>
    <property type="project" value="InterPro"/>
</dbReference>
<feature type="transmembrane region" description="Helical" evidence="6">
    <location>
        <begin position="313"/>
        <end position="331"/>
    </location>
</feature>
<dbReference type="AlphaFoldDB" id="A0A1R4EDA8"/>
<proteinExistence type="predicted"/>
<dbReference type="InterPro" id="IPR051449">
    <property type="entry name" value="ABC-2_transporter_component"/>
</dbReference>
<keyword evidence="9" id="KW-1185">Reference proteome</keyword>
<evidence type="ECO:0000256" key="4">
    <source>
        <dbReference type="ARBA" id="ARBA00022989"/>
    </source>
</evidence>
<evidence type="ECO:0000256" key="5">
    <source>
        <dbReference type="ARBA" id="ARBA00023136"/>
    </source>
</evidence>
<dbReference type="EMBL" id="FUGD01000047">
    <property type="protein sequence ID" value="SJM36450.1"/>
    <property type="molecule type" value="Genomic_DNA"/>
</dbReference>
<dbReference type="InterPro" id="IPR013525">
    <property type="entry name" value="ABC2_TM"/>
</dbReference>
<evidence type="ECO:0000256" key="3">
    <source>
        <dbReference type="ARBA" id="ARBA00022692"/>
    </source>
</evidence>
<evidence type="ECO:0000259" key="7">
    <source>
        <dbReference type="Pfam" id="PF12698"/>
    </source>
</evidence>
<protein>
    <submittedName>
        <fullName evidence="8">ABC-2 family transporter protein</fullName>
    </submittedName>
</protein>
<comment type="subcellular location">
    <subcellularLocation>
        <location evidence="1">Cell membrane</location>
        <topology evidence="1">Multi-pass membrane protein</topology>
    </subcellularLocation>
</comment>
<dbReference type="Gene3D" id="3.40.1710.10">
    <property type="entry name" value="abc type-2 transporter like domain"/>
    <property type="match status" value="1"/>
</dbReference>
<dbReference type="PANTHER" id="PTHR30294:SF46">
    <property type="entry name" value="ABC TRANSPORTER PERMEASE"/>
    <property type="match status" value="1"/>
</dbReference>
<feature type="transmembrane region" description="Helical" evidence="6">
    <location>
        <begin position="281"/>
        <end position="306"/>
    </location>
</feature>
<dbReference type="OrthoDB" id="9811522at2"/>
<feature type="transmembrane region" description="Helical" evidence="6">
    <location>
        <begin position="372"/>
        <end position="390"/>
    </location>
</feature>
<dbReference type="PANTHER" id="PTHR30294">
    <property type="entry name" value="MEMBRANE COMPONENT OF ABC TRANSPORTER YHHJ-RELATED"/>
    <property type="match status" value="1"/>
</dbReference>
<evidence type="ECO:0000256" key="6">
    <source>
        <dbReference type="SAM" id="Phobius"/>
    </source>
</evidence>
<accession>A0A1R4EDA8</accession>
<feature type="domain" description="ABC-2 type transporter transmembrane" evidence="7">
    <location>
        <begin position="43"/>
        <end position="388"/>
    </location>
</feature>
<evidence type="ECO:0000313" key="9">
    <source>
        <dbReference type="Proteomes" id="UP000188169"/>
    </source>
</evidence>
<evidence type="ECO:0000313" key="8">
    <source>
        <dbReference type="EMBL" id="SJM36450.1"/>
    </source>
</evidence>
<dbReference type="RefSeq" id="WP_077447856.1">
    <property type="nucleotide sequence ID" value="NZ_FUGD01000047.1"/>
</dbReference>
<evidence type="ECO:0000256" key="1">
    <source>
        <dbReference type="ARBA" id="ARBA00004651"/>
    </source>
</evidence>
<sequence>MSTNNTQPPYSAQNQPNKDKCNLTHRSFLQGLLGTLKSVFTDKGVLLMLVIAPIIYGFFYPWPYRSEVVQEIPVGIVDYDRTDLSKTITRYSDASPNLAVLNYPNEQAAIEAMYRDDIAGYLIIPRNLEQDVFASKPAHVSVLGNNSYFLLNKQVQMGFTTAIGTVSAGVEVKRAVAQGAYMETAKASTQAVPLRIDPMFNRSEGYGAYVVPAVAILILQQTLLMGTALLIGTWYENKKQNATVLGWLGRILALSLVTFTMACFYYGWVFSFQNYPRGHNMTGTLLFMALFAPTVATLGCLLGMWFRERERSMQILIFSSLPMFFLSGYPWPVSQLPEPLQYVRWLFPSTSGMNASVQLNQMGASLSHVSGYFYHLAAYWVIAFILLIWVQHRQIKKSMIKTI</sequence>
<reference evidence="9" key="1">
    <citation type="submission" date="2017-02" db="EMBL/GenBank/DDBJ databases">
        <authorList>
            <person name="Mornico D."/>
        </authorList>
    </citation>
    <scope>NUCLEOTIDE SEQUENCE [LARGE SCALE GENOMIC DNA]</scope>
</reference>
<feature type="transmembrane region" description="Helical" evidence="6">
    <location>
        <begin position="45"/>
        <end position="62"/>
    </location>
</feature>
<keyword evidence="5 6" id="KW-0472">Membrane</keyword>
<organism evidence="8 9">
    <name type="scientific">Psychrobacter pasteurii</name>
    <dbReference type="NCBI Taxonomy" id="1945520"/>
    <lineage>
        <taxon>Bacteria</taxon>
        <taxon>Pseudomonadati</taxon>
        <taxon>Pseudomonadota</taxon>
        <taxon>Gammaproteobacteria</taxon>
        <taxon>Moraxellales</taxon>
        <taxon>Moraxellaceae</taxon>
        <taxon>Psychrobacter</taxon>
    </lineage>
</organism>
<feature type="transmembrane region" description="Helical" evidence="6">
    <location>
        <begin position="209"/>
        <end position="235"/>
    </location>
</feature>
<feature type="transmembrane region" description="Helical" evidence="6">
    <location>
        <begin position="247"/>
        <end position="269"/>
    </location>
</feature>
<keyword evidence="3 6" id="KW-0812">Transmembrane</keyword>